<name>A0A284RKN7_ARMOS</name>
<reference evidence="4" key="1">
    <citation type="journal article" date="2017" name="Nat. Ecol. Evol.">
        <title>Genome expansion and lineage-specific genetic innovations in the forest pathogenic fungi Armillaria.</title>
        <authorList>
            <person name="Sipos G."/>
            <person name="Prasanna A.N."/>
            <person name="Walter M.C."/>
            <person name="O'Connor E."/>
            <person name="Balint B."/>
            <person name="Krizsan K."/>
            <person name="Kiss B."/>
            <person name="Hess J."/>
            <person name="Varga T."/>
            <person name="Slot J."/>
            <person name="Riley R."/>
            <person name="Boka B."/>
            <person name="Rigling D."/>
            <person name="Barry K."/>
            <person name="Lee J."/>
            <person name="Mihaltcheva S."/>
            <person name="LaButti K."/>
            <person name="Lipzen A."/>
            <person name="Waldron R."/>
            <person name="Moloney N.M."/>
            <person name="Sperisen C."/>
            <person name="Kredics L."/>
            <person name="Vagvoelgyi C."/>
            <person name="Patrignani A."/>
            <person name="Fitzpatrick D."/>
            <person name="Nagy I."/>
            <person name="Doyle S."/>
            <person name="Anderson J.B."/>
            <person name="Grigoriev I.V."/>
            <person name="Gueldener U."/>
            <person name="Muensterkoetter M."/>
            <person name="Nagy L.G."/>
        </authorList>
    </citation>
    <scope>NUCLEOTIDE SEQUENCE [LARGE SCALE GENOMIC DNA]</scope>
    <source>
        <strain evidence="4">C18/9</strain>
    </source>
</reference>
<dbReference type="InterPro" id="IPR029058">
    <property type="entry name" value="AB_hydrolase_fold"/>
</dbReference>
<feature type="region of interest" description="Disordered" evidence="1">
    <location>
        <begin position="609"/>
        <end position="652"/>
    </location>
</feature>
<dbReference type="InterPro" id="IPR050309">
    <property type="entry name" value="Type-B_Carboxylest/Lipase"/>
</dbReference>
<evidence type="ECO:0000256" key="1">
    <source>
        <dbReference type="SAM" id="MobiDB-lite"/>
    </source>
</evidence>
<evidence type="ECO:0000313" key="4">
    <source>
        <dbReference type="Proteomes" id="UP000219338"/>
    </source>
</evidence>
<feature type="compositionally biased region" description="Polar residues" evidence="1">
    <location>
        <begin position="557"/>
        <end position="574"/>
    </location>
</feature>
<feature type="domain" description="Carboxylesterase type B" evidence="2">
    <location>
        <begin position="34"/>
        <end position="208"/>
    </location>
</feature>
<dbReference type="SUPFAM" id="SSF53474">
    <property type="entry name" value="alpha/beta-Hydrolases"/>
    <property type="match status" value="1"/>
</dbReference>
<sequence>MVASLISHTNSGPVEGFIDTHPVSESSSATRNRGPLSPIKKWLGIPYAQARRWQRAQPPTAWTKPLQCFEFGPSFPQPISAFDKMYAGKKGWFTRDFLGQSEDAFSLNVFAPVTKGRSKIPVMVWVYGGGLHTGSSNMPIYDPSEFVRAQALSETPCIVVTGNYRALAQADVYIRVNAFGWLATGDLAEVNGHVGNFGLHDVIAIFEWGVNQRPYFASYDKLLAQLDPESTSLSARDQINRLKTVPMTELLDATQTFYRPGIWCLTRDPNEPGWENTVWDLVNRGDYDPWIESIIIGINRDEGTFFNHRGQFWIPENALKIIKDKRGFDDETCTRLLDMYSPQYTAPDPSDLRTLPSTMVYSDSCYLMPMLHAGDKLTTVPNSQTGKPARVYMYLCRTLPSRLLEGYEHFGVLHTGEIPFIFKRSSLWEDSHDGKDARTSDTFGKLWSSFATSGTPGKDWPMFTKDGGEILIFDDGGKVSVGNAWKIRPTERQAWMNATEKSIASKETLMAAVPERAPFISKPSTTGRVYERFFKQFRVELHSQRKPSTPPRRLPGQGTSRTRGPGPSTHSYGSRTKKSEENVPPRRGVPTARSTANFVYLPQDVAVSRASVKPPSLPPASPLRFKDHPETAGTSTHNSMDTQSSHTQTQRQALEPHLHTHQTRVPVEEHVPNRIATLELENATLRAQLLDKDGIIDKFYKKQEISDIELQKIKRTRLHEYLHIGANRHRLQTTISRWNAGKISDSDFGTRMDEHLTVLDDLASRHIEDFPTDYEDGIQLMTNYGAQASHCEHDDDYLEIGLTSGECGRK</sequence>
<organism evidence="3 4">
    <name type="scientific">Armillaria ostoyae</name>
    <name type="common">Armillaria root rot fungus</name>
    <dbReference type="NCBI Taxonomy" id="47428"/>
    <lineage>
        <taxon>Eukaryota</taxon>
        <taxon>Fungi</taxon>
        <taxon>Dikarya</taxon>
        <taxon>Basidiomycota</taxon>
        <taxon>Agaricomycotina</taxon>
        <taxon>Agaricomycetes</taxon>
        <taxon>Agaricomycetidae</taxon>
        <taxon>Agaricales</taxon>
        <taxon>Marasmiineae</taxon>
        <taxon>Physalacriaceae</taxon>
        <taxon>Armillaria</taxon>
    </lineage>
</organism>
<feature type="domain" description="Carboxylesterase type B" evidence="2">
    <location>
        <begin position="294"/>
        <end position="476"/>
    </location>
</feature>
<dbReference type="InterPro" id="IPR002018">
    <property type="entry name" value="CarbesteraseB"/>
</dbReference>
<evidence type="ECO:0000313" key="3">
    <source>
        <dbReference type="EMBL" id="SJL09323.1"/>
    </source>
</evidence>
<dbReference type="Gene3D" id="3.40.50.1820">
    <property type="entry name" value="alpha/beta hydrolase"/>
    <property type="match status" value="2"/>
</dbReference>
<dbReference type="Pfam" id="PF00135">
    <property type="entry name" value="COesterase"/>
    <property type="match status" value="2"/>
</dbReference>
<keyword evidence="4" id="KW-1185">Reference proteome</keyword>
<dbReference type="STRING" id="47428.A0A284RKN7"/>
<evidence type="ECO:0000259" key="2">
    <source>
        <dbReference type="Pfam" id="PF00135"/>
    </source>
</evidence>
<dbReference type="PANTHER" id="PTHR11559">
    <property type="entry name" value="CARBOXYLESTERASE"/>
    <property type="match status" value="1"/>
</dbReference>
<feature type="compositionally biased region" description="Polar residues" evidence="1">
    <location>
        <begin position="632"/>
        <end position="652"/>
    </location>
</feature>
<dbReference type="Proteomes" id="UP000219338">
    <property type="component" value="Unassembled WGS sequence"/>
</dbReference>
<gene>
    <name evidence="3" type="ORF">ARMOST_12700</name>
</gene>
<dbReference type="EMBL" id="FUEG01000010">
    <property type="protein sequence ID" value="SJL09323.1"/>
    <property type="molecule type" value="Genomic_DNA"/>
</dbReference>
<protein>
    <recommendedName>
        <fullName evidence="2">Carboxylesterase type B domain-containing protein</fullName>
    </recommendedName>
</protein>
<accession>A0A284RKN7</accession>
<proteinExistence type="predicted"/>
<dbReference type="OrthoDB" id="408631at2759"/>
<feature type="region of interest" description="Disordered" evidence="1">
    <location>
        <begin position="541"/>
        <end position="595"/>
    </location>
</feature>
<dbReference type="AlphaFoldDB" id="A0A284RKN7"/>